<reference evidence="1 2" key="1">
    <citation type="submission" date="2020-04" db="EMBL/GenBank/DDBJ databases">
        <title>MicrobeNet Type strains.</title>
        <authorList>
            <person name="Nicholson A.C."/>
        </authorList>
    </citation>
    <scope>NUCLEOTIDE SEQUENCE [LARGE SCALE GENOMIC DNA]</scope>
    <source>
        <strain evidence="1 2">ATCC BAA-788</strain>
    </source>
</reference>
<sequence length="352" mass="37829">MPRLTSWPQDAPAPGRHLLLLPDGVVSEEVEVLAVSRFASARWERPPRVPSRRRDSAAQPTPGVLRLGRLSTVTGPFGVEPAVAARLGVPGDIVAAWPVDVPRERAATPAIGGDRDGLRRAFGDQQPVREEGRVLRWAIDVARRLGGAVRTDTGVVLVPEMDAALDLTVVSDRWVEPEEVLAAACRVAPQARLDAPAPTGERLAAVTHTGRVLVDRPEAGIGVTDPDERRRLHAEADAFDAWMIEHPPAAEGFGVLIDLGADGAVSIRAESEGDLPLVLQGLSWTTGEVIAYRVTWEPPELEELESERPSLAHRVARGRAAQVVRSIAREVQHDVGGEVADMAGFLVDPAEL</sequence>
<organism evidence="1 2">
    <name type="scientific">Cellulomonas denverensis</name>
    <dbReference type="NCBI Taxonomy" id="264297"/>
    <lineage>
        <taxon>Bacteria</taxon>
        <taxon>Bacillati</taxon>
        <taxon>Actinomycetota</taxon>
        <taxon>Actinomycetes</taxon>
        <taxon>Micrococcales</taxon>
        <taxon>Cellulomonadaceae</taxon>
        <taxon>Cellulomonas</taxon>
    </lineage>
</organism>
<evidence type="ECO:0000313" key="2">
    <source>
        <dbReference type="Proteomes" id="UP000581206"/>
    </source>
</evidence>
<dbReference type="EMBL" id="JAAXOX010000006">
    <property type="protein sequence ID" value="NKY23424.1"/>
    <property type="molecule type" value="Genomic_DNA"/>
</dbReference>
<dbReference type="Proteomes" id="UP000581206">
    <property type="component" value="Unassembled WGS sequence"/>
</dbReference>
<proteinExistence type="predicted"/>
<name>A0A7X6QZM9_9CELL</name>
<comment type="caution">
    <text evidence="1">The sequence shown here is derived from an EMBL/GenBank/DDBJ whole genome shotgun (WGS) entry which is preliminary data.</text>
</comment>
<keyword evidence="2" id="KW-1185">Reference proteome</keyword>
<gene>
    <name evidence="1" type="ORF">HGA03_12200</name>
</gene>
<dbReference type="AlphaFoldDB" id="A0A7X6QZM9"/>
<accession>A0A7X6QZM9</accession>
<protein>
    <submittedName>
        <fullName evidence="1">Uncharacterized protein</fullName>
    </submittedName>
</protein>
<evidence type="ECO:0000313" key="1">
    <source>
        <dbReference type="EMBL" id="NKY23424.1"/>
    </source>
</evidence>